<protein>
    <recommendedName>
        <fullName evidence="3">Transcription factor domain-containing protein</fullName>
    </recommendedName>
</protein>
<dbReference type="Proteomes" id="UP001278500">
    <property type="component" value="Unassembled WGS sequence"/>
</dbReference>
<evidence type="ECO:0000313" key="1">
    <source>
        <dbReference type="EMBL" id="KAK3335086.1"/>
    </source>
</evidence>
<sequence length="358" mass="39765">MQGTTRKGTGHELRYELHVEYQPEPDQFEANQGMGLHLLAGPGRDRREAVLQTAVSRAELAPGVGFAAGHLLPAGGGVRATDVEEDETVSHADSSSTLLVRCTGVTTLGYFELGNRYNSGQHGPLFSARSDPSDLSTIDGFIRDTKMTEVGGSLYRDYDLINAIDEASLGNEYCYSEKAKEQQVPKSPGPLLLSLHALFGNGSVFHLAQDLAPLEATNSSSSAPEETLYQLLCQARPFPFRRTSEEMARRCSYYTKYYAGTLWTSEKLHHLLLLLILGDWFDIDFSGYDSGTSYLEMAMHLASQTLMEAATYPGYHFDAFRTDEVDRIWSLEGEEMIRFMVSDTAMIVLSVLVWRCRP</sequence>
<dbReference type="RefSeq" id="XP_062677252.1">
    <property type="nucleotide sequence ID" value="XM_062829215.1"/>
</dbReference>
<dbReference type="GeneID" id="87866369"/>
<dbReference type="EMBL" id="JAUEPP010000009">
    <property type="protein sequence ID" value="KAK3335086.1"/>
    <property type="molecule type" value="Genomic_DNA"/>
</dbReference>
<keyword evidence="2" id="KW-1185">Reference proteome</keyword>
<comment type="caution">
    <text evidence="1">The sequence shown here is derived from an EMBL/GenBank/DDBJ whole genome shotgun (WGS) entry which is preliminary data.</text>
</comment>
<dbReference type="AlphaFoldDB" id="A0AAE0MJP4"/>
<proteinExistence type="predicted"/>
<reference evidence="1" key="1">
    <citation type="journal article" date="2023" name="Mol. Phylogenet. Evol.">
        <title>Genome-scale phylogeny and comparative genomics of the fungal order Sordariales.</title>
        <authorList>
            <person name="Hensen N."/>
            <person name="Bonometti L."/>
            <person name="Westerberg I."/>
            <person name="Brannstrom I.O."/>
            <person name="Guillou S."/>
            <person name="Cros-Aarteil S."/>
            <person name="Calhoun S."/>
            <person name="Haridas S."/>
            <person name="Kuo A."/>
            <person name="Mondo S."/>
            <person name="Pangilinan J."/>
            <person name="Riley R."/>
            <person name="LaButti K."/>
            <person name="Andreopoulos B."/>
            <person name="Lipzen A."/>
            <person name="Chen C."/>
            <person name="Yan M."/>
            <person name="Daum C."/>
            <person name="Ng V."/>
            <person name="Clum A."/>
            <person name="Steindorff A."/>
            <person name="Ohm R.A."/>
            <person name="Martin F."/>
            <person name="Silar P."/>
            <person name="Natvig D.O."/>
            <person name="Lalanne C."/>
            <person name="Gautier V."/>
            <person name="Ament-Velasquez S.L."/>
            <person name="Kruys A."/>
            <person name="Hutchinson M.I."/>
            <person name="Powell A.J."/>
            <person name="Barry K."/>
            <person name="Miller A.N."/>
            <person name="Grigoriev I.V."/>
            <person name="Debuchy R."/>
            <person name="Gladieux P."/>
            <person name="Hiltunen Thoren M."/>
            <person name="Johannesson H."/>
        </authorList>
    </citation>
    <scope>NUCLEOTIDE SEQUENCE</scope>
    <source>
        <strain evidence="1">CBS 560.94</strain>
    </source>
</reference>
<organism evidence="1 2">
    <name type="scientific">Neurospora tetraspora</name>
    <dbReference type="NCBI Taxonomy" id="94610"/>
    <lineage>
        <taxon>Eukaryota</taxon>
        <taxon>Fungi</taxon>
        <taxon>Dikarya</taxon>
        <taxon>Ascomycota</taxon>
        <taxon>Pezizomycotina</taxon>
        <taxon>Sordariomycetes</taxon>
        <taxon>Sordariomycetidae</taxon>
        <taxon>Sordariales</taxon>
        <taxon>Sordariaceae</taxon>
        <taxon>Neurospora</taxon>
    </lineage>
</organism>
<evidence type="ECO:0000313" key="2">
    <source>
        <dbReference type="Proteomes" id="UP001278500"/>
    </source>
</evidence>
<name>A0AAE0MJP4_9PEZI</name>
<accession>A0AAE0MJP4</accession>
<gene>
    <name evidence="1" type="ORF">B0H65DRAFT_543158</name>
</gene>
<reference evidence="1" key="2">
    <citation type="submission" date="2023-06" db="EMBL/GenBank/DDBJ databases">
        <authorList>
            <consortium name="Lawrence Berkeley National Laboratory"/>
            <person name="Haridas S."/>
            <person name="Hensen N."/>
            <person name="Bonometti L."/>
            <person name="Westerberg I."/>
            <person name="Brannstrom I.O."/>
            <person name="Guillou S."/>
            <person name="Cros-Aarteil S."/>
            <person name="Calhoun S."/>
            <person name="Kuo A."/>
            <person name="Mondo S."/>
            <person name="Pangilinan J."/>
            <person name="Riley R."/>
            <person name="Labutti K."/>
            <person name="Andreopoulos B."/>
            <person name="Lipzen A."/>
            <person name="Chen C."/>
            <person name="Yanf M."/>
            <person name="Daum C."/>
            <person name="Ng V."/>
            <person name="Clum A."/>
            <person name="Steindorff A."/>
            <person name="Ohm R."/>
            <person name="Martin F."/>
            <person name="Silar P."/>
            <person name="Natvig D."/>
            <person name="Lalanne C."/>
            <person name="Gautier V."/>
            <person name="Ament-Velasquez S.L."/>
            <person name="Kruys A."/>
            <person name="Hutchinson M.I."/>
            <person name="Powell A.J."/>
            <person name="Barry K."/>
            <person name="Miller A.N."/>
            <person name="Grigoriev I.V."/>
            <person name="Debuchy R."/>
            <person name="Gladieux P."/>
            <person name="Thoren M.H."/>
            <person name="Johannesson H."/>
        </authorList>
    </citation>
    <scope>NUCLEOTIDE SEQUENCE</scope>
    <source>
        <strain evidence="1">CBS 560.94</strain>
    </source>
</reference>
<evidence type="ECO:0008006" key="3">
    <source>
        <dbReference type="Google" id="ProtNLM"/>
    </source>
</evidence>